<evidence type="ECO:0000256" key="2">
    <source>
        <dbReference type="ARBA" id="ARBA00022723"/>
    </source>
</evidence>
<evidence type="ECO:0000259" key="3">
    <source>
        <dbReference type="Pfam" id="PF13359"/>
    </source>
</evidence>
<dbReference type="OrthoDB" id="10062286at2759"/>
<evidence type="ECO:0000313" key="5">
    <source>
        <dbReference type="Proteomes" id="UP000838756"/>
    </source>
</evidence>
<name>A0A8S4QG72_9NEOP</name>
<keyword evidence="5" id="KW-1185">Reference proteome</keyword>
<feature type="non-terminal residue" evidence="4">
    <location>
        <position position="1"/>
    </location>
</feature>
<reference evidence="4" key="1">
    <citation type="submission" date="2022-03" db="EMBL/GenBank/DDBJ databases">
        <authorList>
            <person name="Lindestad O."/>
        </authorList>
    </citation>
    <scope>NUCLEOTIDE SEQUENCE</scope>
</reference>
<protein>
    <submittedName>
        <fullName evidence="4">Jg14142 protein</fullName>
    </submittedName>
</protein>
<dbReference type="Pfam" id="PF13359">
    <property type="entry name" value="DDE_Tnp_4"/>
    <property type="match status" value="1"/>
</dbReference>
<gene>
    <name evidence="4" type="primary">jg14142</name>
    <name evidence="4" type="ORF">PAEG_LOCUS1338</name>
</gene>
<organism evidence="4 5">
    <name type="scientific">Pararge aegeria aegeria</name>
    <dbReference type="NCBI Taxonomy" id="348720"/>
    <lineage>
        <taxon>Eukaryota</taxon>
        <taxon>Metazoa</taxon>
        <taxon>Ecdysozoa</taxon>
        <taxon>Arthropoda</taxon>
        <taxon>Hexapoda</taxon>
        <taxon>Insecta</taxon>
        <taxon>Pterygota</taxon>
        <taxon>Neoptera</taxon>
        <taxon>Endopterygota</taxon>
        <taxon>Lepidoptera</taxon>
        <taxon>Glossata</taxon>
        <taxon>Ditrysia</taxon>
        <taxon>Papilionoidea</taxon>
        <taxon>Nymphalidae</taxon>
        <taxon>Satyrinae</taxon>
        <taxon>Satyrini</taxon>
        <taxon>Parargina</taxon>
        <taxon>Pararge</taxon>
    </lineage>
</organism>
<evidence type="ECO:0000256" key="1">
    <source>
        <dbReference type="ARBA" id="ARBA00001968"/>
    </source>
</evidence>
<sequence length="96" mass="10828">FYMKYGIPNVVGCVDCMHVPIARPDDDQKKHFNKSYHSKKAQIICDSNMNILSVDAKPGGSLSHDAILNKHAVKIDLESLNYSRELCWLIGEPIEL</sequence>
<dbReference type="EMBL" id="CAKXAJ010004616">
    <property type="protein sequence ID" value="CAH2208830.1"/>
    <property type="molecule type" value="Genomic_DNA"/>
</dbReference>
<dbReference type="InterPro" id="IPR027806">
    <property type="entry name" value="HARBI1_dom"/>
</dbReference>
<proteinExistence type="predicted"/>
<evidence type="ECO:0000313" key="4">
    <source>
        <dbReference type="EMBL" id="CAH2208830.1"/>
    </source>
</evidence>
<feature type="domain" description="DDE Tnp4" evidence="3">
    <location>
        <begin position="14"/>
        <end position="78"/>
    </location>
</feature>
<dbReference type="GO" id="GO:0046872">
    <property type="term" value="F:metal ion binding"/>
    <property type="evidence" value="ECO:0007669"/>
    <property type="project" value="UniProtKB-KW"/>
</dbReference>
<keyword evidence="2" id="KW-0479">Metal-binding</keyword>
<comment type="caution">
    <text evidence="4">The sequence shown here is derived from an EMBL/GenBank/DDBJ whole genome shotgun (WGS) entry which is preliminary data.</text>
</comment>
<comment type="cofactor">
    <cofactor evidence="1">
        <name>a divalent metal cation</name>
        <dbReference type="ChEBI" id="CHEBI:60240"/>
    </cofactor>
</comment>
<accession>A0A8S4QG72</accession>
<dbReference type="Proteomes" id="UP000838756">
    <property type="component" value="Unassembled WGS sequence"/>
</dbReference>
<dbReference type="AlphaFoldDB" id="A0A8S4QG72"/>